<gene>
    <name evidence="3" type="ORF">DFJ67_6470</name>
</gene>
<evidence type="ECO:0000259" key="2">
    <source>
        <dbReference type="Pfam" id="PF13539"/>
    </source>
</evidence>
<keyword evidence="1" id="KW-0732">Signal</keyword>
<organism evidence="3 4">
    <name type="scientific">Asanoa ferruginea</name>
    <dbReference type="NCBI Taxonomy" id="53367"/>
    <lineage>
        <taxon>Bacteria</taxon>
        <taxon>Bacillati</taxon>
        <taxon>Actinomycetota</taxon>
        <taxon>Actinomycetes</taxon>
        <taxon>Micromonosporales</taxon>
        <taxon>Micromonosporaceae</taxon>
        <taxon>Asanoa</taxon>
    </lineage>
</organism>
<evidence type="ECO:0000256" key="1">
    <source>
        <dbReference type="SAM" id="SignalP"/>
    </source>
</evidence>
<feature type="domain" description="Peptidase M15C" evidence="2">
    <location>
        <begin position="157"/>
        <end position="234"/>
    </location>
</feature>
<name>A0A3D9ZSP7_9ACTN</name>
<proteinExistence type="predicted"/>
<dbReference type="InterPro" id="IPR039561">
    <property type="entry name" value="Peptidase_M15C"/>
</dbReference>
<feature type="chain" id="PRO_5038618338" evidence="1">
    <location>
        <begin position="20"/>
        <end position="238"/>
    </location>
</feature>
<accession>A0A3D9ZSP7</accession>
<dbReference type="RefSeq" id="WP_116071930.1">
    <property type="nucleotide sequence ID" value="NZ_BONB01000042.1"/>
</dbReference>
<dbReference type="Proteomes" id="UP000256913">
    <property type="component" value="Unassembled WGS sequence"/>
</dbReference>
<dbReference type="InterPro" id="IPR009045">
    <property type="entry name" value="Zn_M74/Hedgehog-like"/>
</dbReference>
<dbReference type="Pfam" id="PF13539">
    <property type="entry name" value="Peptidase_M15_4"/>
    <property type="match status" value="1"/>
</dbReference>
<dbReference type="GO" id="GO:0004180">
    <property type="term" value="F:carboxypeptidase activity"/>
    <property type="evidence" value="ECO:0007669"/>
    <property type="project" value="UniProtKB-KW"/>
</dbReference>
<keyword evidence="3" id="KW-0378">Hydrolase</keyword>
<evidence type="ECO:0000313" key="3">
    <source>
        <dbReference type="EMBL" id="REG00417.1"/>
    </source>
</evidence>
<keyword evidence="3" id="KW-0645">Protease</keyword>
<evidence type="ECO:0000313" key="4">
    <source>
        <dbReference type="Proteomes" id="UP000256913"/>
    </source>
</evidence>
<dbReference type="PROSITE" id="PS51257">
    <property type="entry name" value="PROKAR_LIPOPROTEIN"/>
    <property type="match status" value="1"/>
</dbReference>
<comment type="caution">
    <text evidence="3">The sequence shown here is derived from an EMBL/GenBank/DDBJ whole genome shotgun (WGS) entry which is preliminary data.</text>
</comment>
<sequence length="238" mass="25261">MLRSKPYRLLVLAVTLALAGCGARPAEPVTWSPPPAPSASPSPSASAEAAAVFAARTSPVTAAELGASWHAGCPVGPADLRQVRLSYWGFDDQPHTGTIVVHRTVAADVTKVFRTLFAKRFPIRGLEPVSAYGGSDDKSMAADNTSAFNCRNAVSSGKPSWSVHAYGKAIDINPVENPYLFNDEVLPPQGRPFVDRSPYRPGMAVKGGVLVKAFAAVGWKWNVGGANPDYQHFSTTGR</sequence>
<dbReference type="OrthoDB" id="9799970at2"/>
<keyword evidence="3" id="KW-0121">Carboxypeptidase</keyword>
<keyword evidence="4" id="KW-1185">Reference proteome</keyword>
<dbReference type="SUPFAM" id="SSF55166">
    <property type="entry name" value="Hedgehog/DD-peptidase"/>
    <property type="match status" value="1"/>
</dbReference>
<dbReference type="Gene3D" id="3.30.1380.10">
    <property type="match status" value="1"/>
</dbReference>
<dbReference type="AlphaFoldDB" id="A0A3D9ZSP7"/>
<feature type="signal peptide" evidence="1">
    <location>
        <begin position="1"/>
        <end position="19"/>
    </location>
</feature>
<protein>
    <submittedName>
        <fullName evidence="3">D-alanyl-D-alanine carboxypeptidase-like protein</fullName>
    </submittedName>
</protein>
<reference evidence="3 4" key="1">
    <citation type="submission" date="2018-08" db="EMBL/GenBank/DDBJ databases">
        <title>Sequencing the genomes of 1000 actinobacteria strains.</title>
        <authorList>
            <person name="Klenk H.-P."/>
        </authorList>
    </citation>
    <scope>NUCLEOTIDE SEQUENCE [LARGE SCALE GENOMIC DNA]</scope>
    <source>
        <strain evidence="3 4">DSM 44099</strain>
    </source>
</reference>
<dbReference type="EMBL" id="QUMQ01000001">
    <property type="protein sequence ID" value="REG00417.1"/>
    <property type="molecule type" value="Genomic_DNA"/>
</dbReference>